<organism evidence="2 3">
    <name type="scientific">Fistulifera solaris</name>
    <name type="common">Oleaginous diatom</name>
    <dbReference type="NCBI Taxonomy" id="1519565"/>
    <lineage>
        <taxon>Eukaryota</taxon>
        <taxon>Sar</taxon>
        <taxon>Stramenopiles</taxon>
        <taxon>Ochrophyta</taxon>
        <taxon>Bacillariophyta</taxon>
        <taxon>Bacillariophyceae</taxon>
        <taxon>Bacillariophycidae</taxon>
        <taxon>Naviculales</taxon>
        <taxon>Naviculaceae</taxon>
        <taxon>Fistulifera</taxon>
    </lineage>
</organism>
<evidence type="ECO:0000313" key="2">
    <source>
        <dbReference type="EMBL" id="GAX11925.1"/>
    </source>
</evidence>
<accession>A0A1Z5JD47</accession>
<reference evidence="2 3" key="1">
    <citation type="journal article" date="2015" name="Plant Cell">
        <title>Oil accumulation by the oleaginous diatom Fistulifera solaris as revealed by the genome and transcriptome.</title>
        <authorList>
            <person name="Tanaka T."/>
            <person name="Maeda Y."/>
            <person name="Veluchamy A."/>
            <person name="Tanaka M."/>
            <person name="Abida H."/>
            <person name="Marechal E."/>
            <person name="Bowler C."/>
            <person name="Muto M."/>
            <person name="Sunaga Y."/>
            <person name="Tanaka M."/>
            <person name="Yoshino T."/>
            <person name="Taniguchi T."/>
            <person name="Fukuda Y."/>
            <person name="Nemoto M."/>
            <person name="Matsumoto M."/>
            <person name="Wong P.S."/>
            <person name="Aburatani S."/>
            <person name="Fujibuchi W."/>
        </authorList>
    </citation>
    <scope>NUCLEOTIDE SEQUENCE [LARGE SCALE GENOMIC DNA]</scope>
    <source>
        <strain evidence="2 3">JPCC DA0580</strain>
    </source>
</reference>
<gene>
    <name evidence="2" type="ORF">FisN_8Lh011</name>
</gene>
<protein>
    <submittedName>
        <fullName evidence="2">Uncharacterized protein</fullName>
    </submittedName>
</protein>
<proteinExistence type="predicted"/>
<dbReference type="AlphaFoldDB" id="A0A1Z5JD47"/>
<dbReference type="OrthoDB" id="38381at2759"/>
<name>A0A1Z5JD47_FISSO</name>
<dbReference type="InParanoid" id="A0A1Z5JD47"/>
<feature type="region of interest" description="Disordered" evidence="1">
    <location>
        <begin position="570"/>
        <end position="597"/>
    </location>
</feature>
<evidence type="ECO:0000256" key="1">
    <source>
        <dbReference type="SAM" id="MobiDB-lite"/>
    </source>
</evidence>
<evidence type="ECO:0000313" key="3">
    <source>
        <dbReference type="Proteomes" id="UP000198406"/>
    </source>
</evidence>
<dbReference type="Proteomes" id="UP000198406">
    <property type="component" value="Unassembled WGS sequence"/>
</dbReference>
<sequence>MSIETNTTTTTIEDESSSRGVSWGWTSAKLIAAAFFCWNAHTMYYSSKETYQSSVKSSLQHRRLTEVDTTHMPVAAQSSPLAPFLAPLYQDLHEREQLFANTPPEEVKYWFEYAGPLQKYYYRFSRSRGKADYFEGRDDSGVVSARFIADAGGTQEFRDFYAPPPHTENQALLKQCLALGSLTRPARGTGSLWNDWFGSGSSSTEAPDRCRILFNINTVGVGRGSTMLWETAPPLPNAEGPAVWTSEQETAATHLERQLEEINQMCASGLIAARVQIMVCEPISHRWTDWMDSKLTACGGKPWKLHRKLGEEDVTLEERPSPVQIVVAASATTADTCHDLKSGFMEKRQQDLVLAPPYLDENASSLYKATHPDLVSSDHHDLYVSTKWSSLVTIRAVHAFLQASTDLTNAAQNSDAVIEGPSSPFLVPSFVRVSYVSEENAKVAKWRMHGDFFHPAAWEICKDSFDVTWIGHSADDAAGQWWVYFTELQMPVSPEVFANEITPAVVQGGSNFVWMVSEQQRLQLVQALTCRHRDASHADNCPPLPQAVMPLGDLESFLINFTPNTALGKEHIKDRRPGYSRGNEREEERKRVKERKQLHEQEEIESALFDFTIYPSALFHKDATLKAARGRDKVLTKNYQHSVGPQTCKSSYYDVTITKPRPARLGWCQAAARRGLCSLYASFFRASGECAEACGLQRDWTLVDGTTAES</sequence>
<comment type="caution">
    <text evidence="2">The sequence shown here is derived from an EMBL/GenBank/DDBJ whole genome shotgun (WGS) entry which is preliminary data.</text>
</comment>
<keyword evidence="3" id="KW-1185">Reference proteome</keyword>
<dbReference type="EMBL" id="BDSP01000048">
    <property type="protein sequence ID" value="GAX11925.1"/>
    <property type="molecule type" value="Genomic_DNA"/>
</dbReference>